<dbReference type="Proteomes" id="UP001155280">
    <property type="component" value="Unassembled WGS sequence"/>
</dbReference>
<name>A0A9X2I7F0_9FLAO</name>
<feature type="transmembrane region" description="Helical" evidence="1">
    <location>
        <begin position="171"/>
        <end position="188"/>
    </location>
</feature>
<dbReference type="Pfam" id="PF04240">
    <property type="entry name" value="Caroten_synth"/>
    <property type="match status" value="1"/>
</dbReference>
<dbReference type="RefSeq" id="WP_241550584.1">
    <property type="nucleotide sequence ID" value="NZ_JANCNS010000001.1"/>
</dbReference>
<feature type="transmembrane region" description="Helical" evidence="1">
    <location>
        <begin position="45"/>
        <end position="62"/>
    </location>
</feature>
<reference evidence="2" key="1">
    <citation type="submission" date="2022-07" db="EMBL/GenBank/DDBJ databases">
        <title>Gramela sediminis sp. nov., isolated from deep-sea sediment of the Indian Ocean.</title>
        <authorList>
            <person name="Shi H."/>
        </authorList>
    </citation>
    <scope>NUCLEOTIDE SEQUENCE</scope>
    <source>
        <strain evidence="2">GC03-9</strain>
    </source>
</reference>
<feature type="transmembrane region" description="Helical" evidence="1">
    <location>
        <begin position="69"/>
        <end position="95"/>
    </location>
</feature>
<dbReference type="PANTHER" id="PTHR39419:SF1">
    <property type="entry name" value="SLL0814 PROTEIN"/>
    <property type="match status" value="1"/>
</dbReference>
<keyword evidence="1" id="KW-0812">Transmembrane</keyword>
<sequence>MNRYLKKTGLSDYKLGISIFVLVLFHISAMIGVSLGYKEWFVEKTPFTLLLSFALLAWNFPFDTFKKWLLAGIFFISGMLAEWIGVNTGLIFGSYEYGENLGLKFDGVPYLIGIYWAVLTFITADISSRLTKNLIPQILLGAALMVFLDFAMEVSAPVFDFWTFRGGLAPLENYITWFIVAALLHWIYQKASLKGNFRFSLALYLVLLIFFGYFYVYYSI</sequence>
<comment type="caution">
    <text evidence="2">The sequence shown here is derived from an EMBL/GenBank/DDBJ whole genome shotgun (WGS) entry which is preliminary data.</text>
</comment>
<dbReference type="EMBL" id="JANCNS010000001">
    <property type="protein sequence ID" value="MCP9198577.1"/>
    <property type="molecule type" value="Genomic_DNA"/>
</dbReference>
<protein>
    <submittedName>
        <fullName evidence="2">Carotenoid biosynthesis protein</fullName>
    </submittedName>
</protein>
<feature type="transmembrane region" description="Helical" evidence="1">
    <location>
        <begin position="200"/>
        <end position="218"/>
    </location>
</feature>
<feature type="transmembrane region" description="Helical" evidence="1">
    <location>
        <begin position="107"/>
        <end position="126"/>
    </location>
</feature>
<organism evidence="2 3">
    <name type="scientific">Christiangramia oceanisediminis</name>
    <dbReference type="NCBI Taxonomy" id="2920386"/>
    <lineage>
        <taxon>Bacteria</taxon>
        <taxon>Pseudomonadati</taxon>
        <taxon>Bacteroidota</taxon>
        <taxon>Flavobacteriia</taxon>
        <taxon>Flavobacteriales</taxon>
        <taxon>Flavobacteriaceae</taxon>
        <taxon>Christiangramia</taxon>
    </lineage>
</organism>
<evidence type="ECO:0000313" key="3">
    <source>
        <dbReference type="Proteomes" id="UP001155280"/>
    </source>
</evidence>
<dbReference type="InterPro" id="IPR007354">
    <property type="entry name" value="CruF-like"/>
</dbReference>
<feature type="transmembrane region" description="Helical" evidence="1">
    <location>
        <begin position="12"/>
        <end position="33"/>
    </location>
</feature>
<feature type="transmembrane region" description="Helical" evidence="1">
    <location>
        <begin position="138"/>
        <end position="159"/>
    </location>
</feature>
<dbReference type="PANTHER" id="PTHR39419">
    <property type="entry name" value="SLL0814 PROTEIN"/>
    <property type="match status" value="1"/>
</dbReference>
<evidence type="ECO:0000256" key="1">
    <source>
        <dbReference type="SAM" id="Phobius"/>
    </source>
</evidence>
<proteinExistence type="predicted"/>
<keyword evidence="3" id="KW-1185">Reference proteome</keyword>
<evidence type="ECO:0000313" key="2">
    <source>
        <dbReference type="EMBL" id="MCP9198577.1"/>
    </source>
</evidence>
<dbReference type="AlphaFoldDB" id="A0A9X2I7F0"/>
<gene>
    <name evidence="2" type="ORF">MKO06_01565</name>
</gene>
<keyword evidence="1" id="KW-1133">Transmembrane helix</keyword>
<keyword evidence="1" id="KW-0472">Membrane</keyword>
<accession>A0A9X2I7F0</accession>